<dbReference type="InterPro" id="IPR032675">
    <property type="entry name" value="LRR_dom_sf"/>
</dbReference>
<dbReference type="SUPFAM" id="SSF52058">
    <property type="entry name" value="L domain-like"/>
    <property type="match status" value="1"/>
</dbReference>
<dbReference type="Gene3D" id="3.80.10.10">
    <property type="entry name" value="Ribonuclease Inhibitor"/>
    <property type="match status" value="1"/>
</dbReference>
<accession>A0A9E7GFH6</accession>
<dbReference type="OrthoDB" id="659180at2759"/>
<sequence length="94" mass="10635">MYNDIHVIPEHPNCFRLVFLLLNMNPITSGVPSKIFEKMAAHNVLDLSNTDIESLPSSLKCLTNLGTLHLDRCRKLRDIGLVGKLKNLRILVLQ</sequence>
<protein>
    <submittedName>
        <fullName evidence="1">Uncharacterized protein</fullName>
    </submittedName>
</protein>
<evidence type="ECO:0000313" key="1">
    <source>
        <dbReference type="EMBL" id="URE12178.1"/>
    </source>
</evidence>
<keyword evidence="2" id="KW-1185">Reference proteome</keyword>
<gene>
    <name evidence="1" type="ORF">MUK42_24083</name>
</gene>
<reference evidence="1" key="1">
    <citation type="submission" date="2022-05" db="EMBL/GenBank/DDBJ databases">
        <title>The Musa troglodytarum L. genome provides insights into the mechanism of non-climacteric behaviour and enrichment of carotenoids.</title>
        <authorList>
            <person name="Wang J."/>
        </authorList>
    </citation>
    <scope>NUCLEOTIDE SEQUENCE</scope>
    <source>
        <tissue evidence="1">Leaf</tissue>
    </source>
</reference>
<dbReference type="Proteomes" id="UP001055439">
    <property type="component" value="Chromosome 6"/>
</dbReference>
<organism evidence="1 2">
    <name type="scientific">Musa troglodytarum</name>
    <name type="common">fe'i banana</name>
    <dbReference type="NCBI Taxonomy" id="320322"/>
    <lineage>
        <taxon>Eukaryota</taxon>
        <taxon>Viridiplantae</taxon>
        <taxon>Streptophyta</taxon>
        <taxon>Embryophyta</taxon>
        <taxon>Tracheophyta</taxon>
        <taxon>Spermatophyta</taxon>
        <taxon>Magnoliopsida</taxon>
        <taxon>Liliopsida</taxon>
        <taxon>Zingiberales</taxon>
        <taxon>Musaceae</taxon>
        <taxon>Musa</taxon>
    </lineage>
</organism>
<dbReference type="AlphaFoldDB" id="A0A9E7GFH6"/>
<name>A0A9E7GFH6_9LILI</name>
<evidence type="ECO:0000313" key="2">
    <source>
        <dbReference type="Proteomes" id="UP001055439"/>
    </source>
</evidence>
<proteinExistence type="predicted"/>
<dbReference type="EMBL" id="CP097508">
    <property type="protein sequence ID" value="URE12178.1"/>
    <property type="molecule type" value="Genomic_DNA"/>
</dbReference>